<gene>
    <name evidence="1" type="ORF">CIRG_00469</name>
</gene>
<name>A0A0J7ASS1_COCIT</name>
<dbReference type="STRING" id="404692.A0A0J7ASS1"/>
<accession>A0A0J7ASS1</accession>
<dbReference type="AlphaFoldDB" id="A0A0J7ASS1"/>
<proteinExistence type="predicted"/>
<sequence length="85" mass="9399">MVTLIYNHTLEIQDGLQFEGAALTLMSTENIVESLEPINEIWGSTIEMAIVCTFGQASVAKRIGQKRQMWTQAIQERVSTTASAP</sequence>
<dbReference type="EMBL" id="DS028093">
    <property type="protein sequence ID" value="KMP00327.1"/>
    <property type="molecule type" value="Genomic_DNA"/>
</dbReference>
<protein>
    <submittedName>
        <fullName evidence="1">ABC transporter</fullName>
    </submittedName>
</protein>
<evidence type="ECO:0000313" key="1">
    <source>
        <dbReference type="EMBL" id="KMP00327.1"/>
    </source>
</evidence>
<evidence type="ECO:0000313" key="2">
    <source>
        <dbReference type="Proteomes" id="UP000054565"/>
    </source>
</evidence>
<dbReference type="Proteomes" id="UP000054565">
    <property type="component" value="Unassembled WGS sequence"/>
</dbReference>
<reference evidence="2" key="1">
    <citation type="journal article" date="2010" name="Genome Res.">
        <title>Population genomic sequencing of Coccidioides fungi reveals recent hybridization and transposon control.</title>
        <authorList>
            <person name="Neafsey D.E."/>
            <person name="Barker B.M."/>
            <person name="Sharpton T.J."/>
            <person name="Stajich J.E."/>
            <person name="Park D.J."/>
            <person name="Whiston E."/>
            <person name="Hung C.-Y."/>
            <person name="McMahan C."/>
            <person name="White J."/>
            <person name="Sykes S."/>
            <person name="Heiman D."/>
            <person name="Young S."/>
            <person name="Zeng Q."/>
            <person name="Abouelleil A."/>
            <person name="Aftuck L."/>
            <person name="Bessette D."/>
            <person name="Brown A."/>
            <person name="FitzGerald M."/>
            <person name="Lui A."/>
            <person name="Macdonald J.P."/>
            <person name="Priest M."/>
            <person name="Orbach M.J."/>
            <person name="Galgiani J.N."/>
            <person name="Kirkland T.N."/>
            <person name="Cole G.T."/>
            <person name="Birren B.W."/>
            <person name="Henn M.R."/>
            <person name="Taylor J.W."/>
            <person name="Rounsley S.D."/>
        </authorList>
    </citation>
    <scope>NUCLEOTIDE SEQUENCE [LARGE SCALE GENOMIC DNA]</scope>
    <source>
        <strain evidence="2">RMSCC 2394</strain>
    </source>
</reference>
<organism evidence="1 2">
    <name type="scientific">Coccidioides immitis RMSCC 2394</name>
    <dbReference type="NCBI Taxonomy" id="404692"/>
    <lineage>
        <taxon>Eukaryota</taxon>
        <taxon>Fungi</taxon>
        <taxon>Dikarya</taxon>
        <taxon>Ascomycota</taxon>
        <taxon>Pezizomycotina</taxon>
        <taxon>Eurotiomycetes</taxon>
        <taxon>Eurotiomycetidae</taxon>
        <taxon>Onygenales</taxon>
        <taxon>Onygenaceae</taxon>
        <taxon>Coccidioides</taxon>
    </lineage>
</organism>